<keyword evidence="2" id="KW-1185">Reference proteome</keyword>
<organism evidence="1 2">
    <name type="scientific">Oedothorax gibbosus</name>
    <dbReference type="NCBI Taxonomy" id="931172"/>
    <lineage>
        <taxon>Eukaryota</taxon>
        <taxon>Metazoa</taxon>
        <taxon>Ecdysozoa</taxon>
        <taxon>Arthropoda</taxon>
        <taxon>Chelicerata</taxon>
        <taxon>Arachnida</taxon>
        <taxon>Araneae</taxon>
        <taxon>Araneomorphae</taxon>
        <taxon>Entelegynae</taxon>
        <taxon>Araneoidea</taxon>
        <taxon>Linyphiidae</taxon>
        <taxon>Erigoninae</taxon>
        <taxon>Oedothorax</taxon>
    </lineage>
</organism>
<proteinExistence type="predicted"/>
<comment type="caution">
    <text evidence="1">The sequence shown here is derived from an EMBL/GenBank/DDBJ whole genome shotgun (WGS) entry which is preliminary data.</text>
</comment>
<dbReference type="AlphaFoldDB" id="A0AAV6VYN2"/>
<dbReference type="Proteomes" id="UP000827092">
    <property type="component" value="Unassembled WGS sequence"/>
</dbReference>
<gene>
    <name evidence="1" type="ORF">JTE90_020581</name>
</gene>
<dbReference type="EMBL" id="JAFNEN010000011">
    <property type="protein sequence ID" value="KAG8200942.1"/>
    <property type="molecule type" value="Genomic_DNA"/>
</dbReference>
<evidence type="ECO:0000313" key="1">
    <source>
        <dbReference type="EMBL" id="KAG8200942.1"/>
    </source>
</evidence>
<protein>
    <submittedName>
        <fullName evidence="1">Uncharacterized protein</fullName>
    </submittedName>
</protein>
<evidence type="ECO:0000313" key="2">
    <source>
        <dbReference type="Proteomes" id="UP000827092"/>
    </source>
</evidence>
<reference evidence="1 2" key="1">
    <citation type="journal article" date="2022" name="Nat. Ecol. Evol.">
        <title>A masculinizing supergene underlies an exaggerated male reproductive morph in a spider.</title>
        <authorList>
            <person name="Hendrickx F."/>
            <person name="De Corte Z."/>
            <person name="Sonet G."/>
            <person name="Van Belleghem S.M."/>
            <person name="Kostlbacher S."/>
            <person name="Vangestel C."/>
        </authorList>
    </citation>
    <scope>NUCLEOTIDE SEQUENCE [LARGE SCALE GENOMIC DNA]</scope>
    <source>
        <strain evidence="1">W744_W776</strain>
    </source>
</reference>
<name>A0AAV6VYN2_9ARAC</name>
<accession>A0AAV6VYN2</accession>
<sequence>MARTGAQMQLNAIRMKLAYTSHVPLVKSATMKGMMGMGRCARAPIGLLVSPFGSPTGSNEKVLWLAGNAGSLLGEGDRTPAQCSSWG</sequence>